<comment type="caution">
    <text evidence="13">The sequence shown here is derived from an EMBL/GenBank/DDBJ whole genome shotgun (WGS) entry which is preliminary data.</text>
</comment>
<evidence type="ECO:0000256" key="7">
    <source>
        <dbReference type="ARBA" id="ARBA00022475"/>
    </source>
</evidence>
<dbReference type="GO" id="GO:0005886">
    <property type="term" value="C:plasma membrane"/>
    <property type="evidence" value="ECO:0007669"/>
    <property type="project" value="UniProtKB-SubCell"/>
</dbReference>
<comment type="similarity">
    <text evidence="3">Belongs to the multi antimicrobial extrusion (MATE) (TC 2.A.66.1) family.</text>
</comment>
<dbReference type="InterPro" id="IPR050222">
    <property type="entry name" value="MATE_MdtK"/>
</dbReference>
<evidence type="ECO:0000256" key="8">
    <source>
        <dbReference type="ARBA" id="ARBA00022692"/>
    </source>
</evidence>
<keyword evidence="10" id="KW-0406">Ion transport</keyword>
<reference evidence="13 14" key="1">
    <citation type="journal article" date="2019" name="Nat. Med.">
        <title>A library of human gut bacterial isolates paired with longitudinal multiomics data enables mechanistic microbiome research.</title>
        <authorList>
            <person name="Poyet M."/>
            <person name="Groussin M."/>
            <person name="Gibbons S.M."/>
            <person name="Avila-Pacheco J."/>
            <person name="Jiang X."/>
            <person name="Kearney S.M."/>
            <person name="Perrotta A.R."/>
            <person name="Berdy B."/>
            <person name="Zhao S."/>
            <person name="Lieberman T.D."/>
            <person name="Swanson P.K."/>
            <person name="Smith M."/>
            <person name="Roesemann S."/>
            <person name="Alexander J.E."/>
            <person name="Rich S.A."/>
            <person name="Livny J."/>
            <person name="Vlamakis H."/>
            <person name="Clish C."/>
            <person name="Bullock K."/>
            <person name="Deik A."/>
            <person name="Scott J."/>
            <person name="Pierce K.A."/>
            <person name="Xavier R.J."/>
            <person name="Alm E.J."/>
        </authorList>
    </citation>
    <scope>NUCLEOTIDE SEQUENCE [LARGE SCALE GENOMIC DNA]</scope>
    <source>
        <strain evidence="13 14">BIOML-A198</strain>
    </source>
</reference>
<dbReference type="Pfam" id="PF01554">
    <property type="entry name" value="MatE"/>
    <property type="match status" value="2"/>
</dbReference>
<evidence type="ECO:0000256" key="5">
    <source>
        <dbReference type="ARBA" id="ARBA00022448"/>
    </source>
</evidence>
<dbReference type="AlphaFoldDB" id="A0A173TVP3"/>
<accession>A0A173TVP3</accession>
<evidence type="ECO:0000256" key="1">
    <source>
        <dbReference type="ARBA" id="ARBA00003408"/>
    </source>
</evidence>
<dbReference type="NCBIfam" id="TIGR00797">
    <property type="entry name" value="matE"/>
    <property type="match status" value="1"/>
</dbReference>
<sequence>MKDMKRLKKEIMLLGIPILIEQILTTTMGMMNTMLSSNLKGQEGINVVSAISMIDSFSYLFISVFTALAIGGTVVVAQYMGRGDCQKANEAAKQGVMSATFISILITIFLFIFNAPLIRLIYNSVEPQVMEYGIKYFGIVLLSFPFMAITLIANGVLRGAGDTKTAAISNVIANIFNIGLTYLFLYVFEWGIIGAALGISLARAIGASYVLWILMSGKKVLKLEKLHHYKPNFKFLRQIFYVGVPAGVESIIFHLGKLLTQVFIGGMGAIAMSSNSIANSIINLINIPGNALTTVSTTIIGQEIGRAEYDEARKSLSYITRFATICLVILGALSIPTAWYLVALYTDHEAVMDYATKLIQLNALATPIWAFSFVLPGGLKGAGDGKYTMKTAITGMWVFRVGLGYLFGVVLKWGVYGIFIAMFVDWAVRGTLYMIRLRGDKWLSHRLTDDEETKEKLKIQAT</sequence>
<evidence type="ECO:0000256" key="4">
    <source>
        <dbReference type="ARBA" id="ARBA00020268"/>
    </source>
</evidence>
<comment type="subcellular location">
    <subcellularLocation>
        <location evidence="2">Cell membrane</location>
        <topology evidence="2">Multi-pass membrane protein</topology>
    </subcellularLocation>
</comment>
<proteinExistence type="inferred from homology"/>
<keyword evidence="11" id="KW-0472">Membrane</keyword>
<dbReference type="PANTHER" id="PTHR43298:SF2">
    <property type="entry name" value="FMN_FAD EXPORTER YEEO-RELATED"/>
    <property type="match status" value="1"/>
</dbReference>
<name>A0A173TVP3_9FIRM</name>
<evidence type="ECO:0000313" key="14">
    <source>
        <dbReference type="Proteomes" id="UP000487649"/>
    </source>
</evidence>
<keyword evidence="9" id="KW-1133">Transmembrane helix</keyword>
<organism evidence="13 14">
    <name type="scientific">Turicibacter sanguinis</name>
    <dbReference type="NCBI Taxonomy" id="154288"/>
    <lineage>
        <taxon>Bacteria</taxon>
        <taxon>Bacillati</taxon>
        <taxon>Bacillota</taxon>
        <taxon>Erysipelotrichia</taxon>
        <taxon>Erysipelotrichales</taxon>
        <taxon>Turicibacteraceae</taxon>
        <taxon>Turicibacter</taxon>
    </lineage>
</organism>
<keyword evidence="5" id="KW-0813">Transport</keyword>
<dbReference type="Proteomes" id="UP000487649">
    <property type="component" value="Unassembled WGS sequence"/>
</dbReference>
<evidence type="ECO:0000256" key="6">
    <source>
        <dbReference type="ARBA" id="ARBA00022449"/>
    </source>
</evidence>
<evidence type="ECO:0000256" key="12">
    <source>
        <dbReference type="ARBA" id="ARBA00031636"/>
    </source>
</evidence>
<keyword evidence="7" id="KW-1003">Cell membrane</keyword>
<dbReference type="PANTHER" id="PTHR43298">
    <property type="entry name" value="MULTIDRUG RESISTANCE PROTEIN NORM-RELATED"/>
    <property type="match status" value="1"/>
</dbReference>
<dbReference type="InterPro" id="IPR002528">
    <property type="entry name" value="MATE_fam"/>
</dbReference>
<dbReference type="PIRSF" id="PIRSF006603">
    <property type="entry name" value="DinF"/>
    <property type="match status" value="1"/>
</dbReference>
<protein>
    <recommendedName>
        <fullName evidence="4">Probable multidrug resistance protein NorM</fullName>
    </recommendedName>
    <alternativeName>
        <fullName evidence="12">Multidrug-efflux transporter</fullName>
    </alternativeName>
</protein>
<dbReference type="GO" id="GO:0042910">
    <property type="term" value="F:xenobiotic transmembrane transporter activity"/>
    <property type="evidence" value="ECO:0007669"/>
    <property type="project" value="InterPro"/>
</dbReference>
<dbReference type="GO" id="GO:0006811">
    <property type="term" value="P:monoatomic ion transport"/>
    <property type="evidence" value="ECO:0007669"/>
    <property type="project" value="UniProtKB-KW"/>
</dbReference>
<dbReference type="GO" id="GO:0015297">
    <property type="term" value="F:antiporter activity"/>
    <property type="evidence" value="ECO:0007669"/>
    <property type="project" value="UniProtKB-KW"/>
</dbReference>
<evidence type="ECO:0000313" key="13">
    <source>
        <dbReference type="EMBL" id="MTK20594.1"/>
    </source>
</evidence>
<evidence type="ECO:0000256" key="11">
    <source>
        <dbReference type="ARBA" id="ARBA00023136"/>
    </source>
</evidence>
<dbReference type="CDD" id="cd13137">
    <property type="entry name" value="MATE_NorM_like"/>
    <property type="match status" value="1"/>
</dbReference>
<evidence type="ECO:0000256" key="3">
    <source>
        <dbReference type="ARBA" id="ARBA00010199"/>
    </source>
</evidence>
<dbReference type="EMBL" id="WMQE01000006">
    <property type="protein sequence ID" value="MTK20594.1"/>
    <property type="molecule type" value="Genomic_DNA"/>
</dbReference>
<keyword evidence="6" id="KW-0050">Antiport</keyword>
<dbReference type="InterPro" id="IPR048279">
    <property type="entry name" value="MdtK-like"/>
</dbReference>
<evidence type="ECO:0000256" key="2">
    <source>
        <dbReference type="ARBA" id="ARBA00004651"/>
    </source>
</evidence>
<evidence type="ECO:0000256" key="9">
    <source>
        <dbReference type="ARBA" id="ARBA00022989"/>
    </source>
</evidence>
<evidence type="ECO:0000256" key="10">
    <source>
        <dbReference type="ARBA" id="ARBA00023065"/>
    </source>
</evidence>
<comment type="function">
    <text evidence="1">Multidrug efflux pump.</text>
</comment>
<keyword evidence="8" id="KW-0812">Transmembrane</keyword>
<dbReference type="OrthoDB" id="62420at2"/>
<gene>
    <name evidence="13" type="ORF">GMA92_03970</name>
</gene>